<evidence type="ECO:0000313" key="1">
    <source>
        <dbReference type="EMBL" id="MBW4331854.1"/>
    </source>
</evidence>
<reference evidence="1 2" key="1">
    <citation type="submission" date="2021-07" db="EMBL/GenBank/DDBJ databases">
        <title>Stakelama flava sp. nov., a novel endophytic bacterium isolated from branch of Kandelia candel.</title>
        <authorList>
            <person name="Tuo L."/>
        </authorList>
    </citation>
    <scope>NUCLEOTIDE SEQUENCE [LARGE SCALE GENOMIC DNA]</scope>
    <source>
        <strain evidence="1 2">CBK3Z-3</strain>
    </source>
</reference>
<dbReference type="EMBL" id="JAHWZX010000014">
    <property type="protein sequence ID" value="MBW4331854.1"/>
    <property type="molecule type" value="Genomic_DNA"/>
</dbReference>
<sequence>MNPAHKALREGTREEHERLDGLFTGFALDEADGYRRFLAAHAEILPPLEDALDHAGAASLLDDWAARRRGSALIADLEAMGGAQIATAPPFLTNMLSQETSRNATIAGSVYVLEGSRLGGRFLARQVPDDFPTSYLDADQPSGHWRGLLGTLDYLLSRPSELAIAIDAARAVFGSFETAGRKWLLKE</sequence>
<comment type="caution">
    <text evidence="1">The sequence shown here is derived from an EMBL/GenBank/DDBJ whole genome shotgun (WGS) entry which is preliminary data.</text>
</comment>
<keyword evidence="2" id="KW-1185">Reference proteome</keyword>
<dbReference type="CDD" id="cd19166">
    <property type="entry name" value="HemeO-bac"/>
    <property type="match status" value="1"/>
</dbReference>
<dbReference type="Proteomes" id="UP001197214">
    <property type="component" value="Unassembled WGS sequence"/>
</dbReference>
<name>A0ABS6XNR4_9SPHN</name>
<accession>A0ABS6XNR4</accession>
<evidence type="ECO:0000313" key="2">
    <source>
        <dbReference type="Proteomes" id="UP001197214"/>
    </source>
</evidence>
<proteinExistence type="predicted"/>
<organism evidence="1 2">
    <name type="scientific">Stakelama flava</name>
    <dbReference type="NCBI Taxonomy" id="2860338"/>
    <lineage>
        <taxon>Bacteria</taxon>
        <taxon>Pseudomonadati</taxon>
        <taxon>Pseudomonadota</taxon>
        <taxon>Alphaproteobacteria</taxon>
        <taxon>Sphingomonadales</taxon>
        <taxon>Sphingomonadaceae</taxon>
        <taxon>Stakelama</taxon>
    </lineage>
</organism>
<gene>
    <name evidence="1" type="ORF">KY084_13350</name>
</gene>
<protein>
    <submittedName>
        <fullName evidence="1">Biliverdin-producing heme oxygenase</fullName>
    </submittedName>
</protein>